<accession>A0A0C3HEZ9</accession>
<protein>
    <submittedName>
        <fullName evidence="1">Uncharacterized protein</fullName>
    </submittedName>
</protein>
<proteinExistence type="predicted"/>
<dbReference type="PANTHER" id="PTHR37012">
    <property type="entry name" value="B-ZIP TRANSCRIPTION FACTOR (EUROFUNG)-RELATED"/>
    <property type="match status" value="1"/>
</dbReference>
<reference evidence="1 2" key="1">
    <citation type="submission" date="2014-04" db="EMBL/GenBank/DDBJ databases">
        <authorList>
            <consortium name="DOE Joint Genome Institute"/>
            <person name="Kuo A."/>
            <person name="Martino E."/>
            <person name="Perotto S."/>
            <person name="Kohler A."/>
            <person name="Nagy L.G."/>
            <person name="Floudas D."/>
            <person name="Copeland A."/>
            <person name="Barry K.W."/>
            <person name="Cichocki N."/>
            <person name="Veneault-Fourrey C."/>
            <person name="LaButti K."/>
            <person name="Lindquist E.A."/>
            <person name="Lipzen A."/>
            <person name="Lundell T."/>
            <person name="Morin E."/>
            <person name="Murat C."/>
            <person name="Sun H."/>
            <person name="Tunlid A."/>
            <person name="Henrissat B."/>
            <person name="Grigoriev I.V."/>
            <person name="Hibbett D.S."/>
            <person name="Martin F."/>
            <person name="Nordberg H.P."/>
            <person name="Cantor M.N."/>
            <person name="Hua S.X."/>
        </authorList>
    </citation>
    <scope>NUCLEOTIDE SEQUENCE [LARGE SCALE GENOMIC DNA]</scope>
    <source>
        <strain evidence="1 2">Zn</strain>
    </source>
</reference>
<dbReference type="EMBL" id="KN832870">
    <property type="protein sequence ID" value="KIN06811.1"/>
    <property type="molecule type" value="Genomic_DNA"/>
</dbReference>
<evidence type="ECO:0000313" key="1">
    <source>
        <dbReference type="EMBL" id="KIN06811.1"/>
    </source>
</evidence>
<organism evidence="1 2">
    <name type="scientific">Oidiodendron maius (strain Zn)</name>
    <dbReference type="NCBI Taxonomy" id="913774"/>
    <lineage>
        <taxon>Eukaryota</taxon>
        <taxon>Fungi</taxon>
        <taxon>Dikarya</taxon>
        <taxon>Ascomycota</taxon>
        <taxon>Pezizomycotina</taxon>
        <taxon>Leotiomycetes</taxon>
        <taxon>Leotiomycetes incertae sedis</taxon>
        <taxon>Myxotrichaceae</taxon>
        <taxon>Oidiodendron</taxon>
    </lineage>
</organism>
<dbReference type="OrthoDB" id="4161589at2759"/>
<sequence>MSLEVASISKAASQPDPLSALLVSGNSFATNSRLFADTRPVSAVLPLHVSPTCPLDQILIGFFNSHRNILSRGMLLETVIGPQKASVKALVHTELSHSVHPLTKVMSEVMSTYPYVGKPEQLALFYLMHQTMRASNFLRMILVSTNLSIQWQISPTKENYIFMPAWLRPTVTQITVPHAAWIDNVPWPGVRDLLIEQPEDYPYRLWTENFTQNVSVNWKFDLSDALSETDNEIVLHSIFEKHIRKLKNWTVSSNFARIVPNLMPAINSRDY</sequence>
<dbReference type="Pfam" id="PF11905">
    <property type="entry name" value="DUF3425"/>
    <property type="match status" value="1"/>
</dbReference>
<dbReference type="HOGENOM" id="CLU_1027110_0_0_1"/>
<name>A0A0C3HEZ9_OIDMZ</name>
<evidence type="ECO:0000313" key="2">
    <source>
        <dbReference type="Proteomes" id="UP000054321"/>
    </source>
</evidence>
<keyword evidence="2" id="KW-1185">Reference proteome</keyword>
<dbReference type="Proteomes" id="UP000054321">
    <property type="component" value="Unassembled WGS sequence"/>
</dbReference>
<dbReference type="InParanoid" id="A0A0C3HEZ9"/>
<gene>
    <name evidence="1" type="ORF">OIDMADRAFT_107891</name>
</gene>
<reference evidence="2" key="2">
    <citation type="submission" date="2015-01" db="EMBL/GenBank/DDBJ databases">
        <title>Evolutionary Origins and Diversification of the Mycorrhizal Mutualists.</title>
        <authorList>
            <consortium name="DOE Joint Genome Institute"/>
            <consortium name="Mycorrhizal Genomics Consortium"/>
            <person name="Kohler A."/>
            <person name="Kuo A."/>
            <person name="Nagy L.G."/>
            <person name="Floudas D."/>
            <person name="Copeland A."/>
            <person name="Barry K.W."/>
            <person name="Cichocki N."/>
            <person name="Veneault-Fourrey C."/>
            <person name="LaButti K."/>
            <person name="Lindquist E.A."/>
            <person name="Lipzen A."/>
            <person name="Lundell T."/>
            <person name="Morin E."/>
            <person name="Murat C."/>
            <person name="Riley R."/>
            <person name="Ohm R."/>
            <person name="Sun H."/>
            <person name="Tunlid A."/>
            <person name="Henrissat B."/>
            <person name="Grigoriev I.V."/>
            <person name="Hibbett D.S."/>
            <person name="Martin F."/>
        </authorList>
    </citation>
    <scope>NUCLEOTIDE SEQUENCE [LARGE SCALE GENOMIC DNA]</scope>
    <source>
        <strain evidence="2">Zn</strain>
    </source>
</reference>
<dbReference type="InterPro" id="IPR021833">
    <property type="entry name" value="DUF3425"/>
</dbReference>
<dbReference type="PANTHER" id="PTHR37012:SF2">
    <property type="entry name" value="BZIP DOMAIN-CONTAINING PROTEIN-RELATED"/>
    <property type="match status" value="1"/>
</dbReference>
<dbReference type="AlphaFoldDB" id="A0A0C3HEZ9"/>